<evidence type="ECO:0000256" key="2">
    <source>
        <dbReference type="SAM" id="Phobius"/>
    </source>
</evidence>
<name>A0A7W7CHP1_9PSEU</name>
<keyword evidence="2" id="KW-0812">Transmembrane</keyword>
<feature type="transmembrane region" description="Helical" evidence="2">
    <location>
        <begin position="196"/>
        <end position="229"/>
    </location>
</feature>
<protein>
    <submittedName>
        <fullName evidence="3">Uncharacterized protein</fullName>
    </submittedName>
</protein>
<comment type="caution">
    <text evidence="3">The sequence shown here is derived from an EMBL/GenBank/DDBJ whole genome shotgun (WGS) entry which is preliminary data.</text>
</comment>
<keyword evidence="4" id="KW-1185">Reference proteome</keyword>
<dbReference type="Proteomes" id="UP000533598">
    <property type="component" value="Unassembled WGS sequence"/>
</dbReference>
<dbReference type="RefSeq" id="WP_185005390.1">
    <property type="nucleotide sequence ID" value="NZ_BAAAUI010000001.1"/>
</dbReference>
<reference evidence="3 4" key="1">
    <citation type="submission" date="2020-08" db="EMBL/GenBank/DDBJ databases">
        <title>Sequencing the genomes of 1000 actinobacteria strains.</title>
        <authorList>
            <person name="Klenk H.-P."/>
        </authorList>
    </citation>
    <scope>NUCLEOTIDE SEQUENCE [LARGE SCALE GENOMIC DNA]</scope>
    <source>
        <strain evidence="3 4">DSM 44230</strain>
    </source>
</reference>
<evidence type="ECO:0000313" key="4">
    <source>
        <dbReference type="Proteomes" id="UP000533598"/>
    </source>
</evidence>
<keyword evidence="2" id="KW-0472">Membrane</keyword>
<dbReference type="AlphaFoldDB" id="A0A7W7CHP1"/>
<accession>A0A7W7CHP1</accession>
<sequence>MSLALFSHTLPATAEPPAPPTDSRYAALLAAIDPPPTPDKVFPALTASEKELNFVAETGCHSGRLDKRTCDMSAKQIEKLLPNLQDETAALRAAAMSDPAAQAMTSGQRTTADITKIIENATKISKNPAVKKLTDKASTFADFASRSNTGTGAALGEQTVLEYAKAAIYLALSFRPPLGDLLSLAEAISSGNIEQGIVAVIGLTAFAIGLAFPPLGAIISVGLAIYGVGKLVWSYFRAKPRDWIQEPPSTPRDLFKSGADIKWTEQKVNGEAANVVFSKNKLIATQTMLLNSRWTEYNKDRKPVNYTIPAGVQYNYASTLFYLEMFEAVLIVWQDGKPSIAECSIPGYDGANSSIRCGRLTDSVTISATKGATLEVRYILKNHEKLDTVCKPKPSPPCIVRGILPSLSKLDVLSEGKVTVPILLPFAVGVQP</sequence>
<proteinExistence type="predicted"/>
<keyword evidence="2" id="KW-1133">Transmembrane helix</keyword>
<dbReference type="EMBL" id="JACHMH010000001">
    <property type="protein sequence ID" value="MBB4679669.1"/>
    <property type="molecule type" value="Genomic_DNA"/>
</dbReference>
<evidence type="ECO:0000256" key="1">
    <source>
        <dbReference type="SAM" id="MobiDB-lite"/>
    </source>
</evidence>
<organism evidence="3 4">
    <name type="scientific">Crossiella cryophila</name>
    <dbReference type="NCBI Taxonomy" id="43355"/>
    <lineage>
        <taxon>Bacteria</taxon>
        <taxon>Bacillati</taxon>
        <taxon>Actinomycetota</taxon>
        <taxon>Actinomycetes</taxon>
        <taxon>Pseudonocardiales</taxon>
        <taxon>Pseudonocardiaceae</taxon>
        <taxon>Crossiella</taxon>
    </lineage>
</organism>
<evidence type="ECO:0000313" key="3">
    <source>
        <dbReference type="EMBL" id="MBB4679669.1"/>
    </source>
</evidence>
<dbReference type="Gene3D" id="1.10.490.40">
    <property type="entry name" value="Diphtheria toxin, translocation domain"/>
    <property type="match status" value="1"/>
</dbReference>
<gene>
    <name evidence="3" type="ORF">HNR67_005787</name>
</gene>
<feature type="region of interest" description="Disordered" evidence="1">
    <location>
        <begin position="1"/>
        <end position="21"/>
    </location>
</feature>